<evidence type="ECO:0000256" key="1">
    <source>
        <dbReference type="SAM" id="Coils"/>
    </source>
</evidence>
<evidence type="ECO:0000259" key="3">
    <source>
        <dbReference type="PROSITE" id="PS51840"/>
    </source>
</evidence>
<evidence type="ECO:0000313" key="5">
    <source>
        <dbReference type="RefSeq" id="XP_010926246.1"/>
    </source>
</evidence>
<gene>
    <name evidence="5 6 7" type="primary">LOC105048598</name>
</gene>
<dbReference type="PANTHER" id="PTHR34452:SF1">
    <property type="entry name" value="SPORULATION-SPECIFIC PROTEIN"/>
    <property type="match status" value="1"/>
</dbReference>
<dbReference type="RefSeq" id="XP_010926246.1">
    <property type="nucleotide sequence ID" value="XM_010927944.3"/>
</dbReference>
<dbReference type="InterPro" id="IPR019448">
    <property type="entry name" value="NT-C2"/>
</dbReference>
<dbReference type="PROSITE" id="PS51840">
    <property type="entry name" value="C2_NT"/>
    <property type="match status" value="1"/>
</dbReference>
<name>A0A6I9RGC4_ELAGV</name>
<dbReference type="Proteomes" id="UP000504607">
    <property type="component" value="Chromosome 7"/>
</dbReference>
<organism evidence="4 5">
    <name type="scientific">Elaeis guineensis var. tenera</name>
    <name type="common">Oil palm</name>
    <dbReference type="NCBI Taxonomy" id="51953"/>
    <lineage>
        <taxon>Eukaryota</taxon>
        <taxon>Viridiplantae</taxon>
        <taxon>Streptophyta</taxon>
        <taxon>Embryophyta</taxon>
        <taxon>Tracheophyta</taxon>
        <taxon>Spermatophyta</taxon>
        <taxon>Magnoliopsida</taxon>
        <taxon>Liliopsida</taxon>
        <taxon>Arecaceae</taxon>
        <taxon>Arecoideae</taxon>
        <taxon>Cocoseae</taxon>
        <taxon>Elaeidinae</taxon>
        <taxon>Elaeis</taxon>
    </lineage>
</organism>
<feature type="coiled-coil region" evidence="1">
    <location>
        <begin position="944"/>
        <end position="1030"/>
    </location>
</feature>
<reference evidence="5 6" key="1">
    <citation type="submission" date="2025-04" db="UniProtKB">
        <authorList>
            <consortium name="RefSeq"/>
        </authorList>
    </citation>
    <scope>IDENTIFICATION</scope>
</reference>
<protein>
    <submittedName>
        <fullName evidence="5 6">Centromere-associated protein E</fullName>
    </submittedName>
</protein>
<feature type="domain" description="C2 NT-type" evidence="3">
    <location>
        <begin position="6"/>
        <end position="141"/>
    </location>
</feature>
<feature type="coiled-coil region" evidence="1">
    <location>
        <begin position="521"/>
        <end position="639"/>
    </location>
</feature>
<feature type="coiled-coil region" evidence="1">
    <location>
        <begin position="1156"/>
        <end position="1204"/>
    </location>
</feature>
<feature type="coiled-coil region" evidence="1">
    <location>
        <begin position="1866"/>
        <end position="1893"/>
    </location>
</feature>
<evidence type="ECO:0000313" key="7">
    <source>
        <dbReference type="RefSeq" id="XP_029121487.1"/>
    </source>
</evidence>
<evidence type="ECO:0000256" key="2">
    <source>
        <dbReference type="SAM" id="MobiDB-lite"/>
    </source>
</evidence>
<feature type="coiled-coil region" evidence="1">
    <location>
        <begin position="1996"/>
        <end position="2030"/>
    </location>
</feature>
<feature type="region of interest" description="Disordered" evidence="2">
    <location>
        <begin position="204"/>
        <end position="227"/>
    </location>
</feature>
<dbReference type="PANTHER" id="PTHR34452">
    <property type="entry name" value="MYOSIN HEAVY CHAIN-RELATED PROTEIN"/>
    <property type="match status" value="1"/>
</dbReference>
<keyword evidence="4" id="KW-1185">Reference proteome</keyword>
<evidence type="ECO:0000313" key="4">
    <source>
        <dbReference type="Proteomes" id="UP000504607"/>
    </source>
</evidence>
<feature type="region of interest" description="Disordered" evidence="2">
    <location>
        <begin position="260"/>
        <end position="283"/>
    </location>
</feature>
<accession>A0A6I9RGC4</accession>
<dbReference type="KEGG" id="egu:105048598"/>
<dbReference type="RefSeq" id="XP_029121487.1">
    <property type="nucleotide sequence ID" value="XM_029265654.1"/>
</dbReference>
<dbReference type="RefSeq" id="XP_029121486.1">
    <property type="nucleotide sequence ID" value="XM_029265653.1"/>
</dbReference>
<keyword evidence="1" id="KW-0175">Coiled coil</keyword>
<feature type="coiled-coil region" evidence="1">
    <location>
        <begin position="1570"/>
        <end position="1718"/>
    </location>
</feature>
<dbReference type="OrthoDB" id="2018427at2759"/>
<proteinExistence type="predicted"/>
<dbReference type="Pfam" id="PF10358">
    <property type="entry name" value="NT-C2"/>
    <property type="match status" value="1"/>
</dbReference>
<dbReference type="GeneID" id="105048598"/>
<feature type="coiled-coil region" evidence="1">
    <location>
        <begin position="1376"/>
        <end position="1507"/>
    </location>
</feature>
<evidence type="ECO:0000313" key="6">
    <source>
        <dbReference type="RefSeq" id="XP_029121486.1"/>
    </source>
</evidence>
<feature type="compositionally biased region" description="Acidic residues" evidence="2">
    <location>
        <begin position="207"/>
        <end position="216"/>
    </location>
</feature>
<sequence>MSRIPKWKAEKTKVKAVFRLQFHATRIPQPGWDKLFVSFIPADVGKATAKTNKANVRNGNCKWPDPIYETTRLLQNTRTKNYDEKFYKLVVAMGSSRSSLLGEVSINLANFADALKPSSVALPLHGCDFGTVLHVTVQLLSSKTGFREFEQQRELSVKRFQTTSSQSNYDLDETAAAPSEAASEQIDKVNARVRLREDFAGLPSLEEVGESNEDYADSAAGVDDSSYTSDSLYAEKNDISNAHEIDNFKSIISADVSEFSLGQSQSPRPQKEDHHGSRLYTQGSNDWTHGWSSDYSIDNDLAAAYEENNTLRVRLEVAESAFLQLKMEARSLQHMTDELGAETQNLAQQLAVELASGEQMTREVSILKLECSKLKSDLEEIKSVRVKQQIPERSHFPQKMTYDLVDTSFDDKLGDNVLSVDQDCMFHNLQVKWIQDLLIAKGKVQEIQNKACLGYHGSDFDFLRGDFEVLECVLHNLKQGMVEGLGLERSCSDYHCPEVMVYGISGSRQVFHEHEPLRKNLDAANEMEEKMSELLGKLEESKTEKENLSKKMDQMDCYYEAFIQELEANHNQALKELESLRNEHSSCLYTIPVLRGQIEEMNEQLMRFAEDKNSLESHSKELERRAMASENALKRVRQKYSVAVDHLQKDLELLSFQVLSMYETNENLAKQAFRDAPQLFYEDYPEETSEEARSCMYKDHVSTSFHPEQYKPVFTRMQAETGSTKADLESSQMQNGASEHIMYKIEYKVSQTGMSTNVEVQPKDEAFVNGFTLENFGHDTLEHDIISVKKDLVFCGDLSPEPKRDELPEKLISHKYQHDPKLPDNAEPVQTCSETGDNQLDDANGMEKMGPSLYKLKELPLQTEVELSEMHMCNMHWKVFSDVLQETLCDVYDGIRYLKGKMVELVQQLEHSTAMKESLMLKVANSLDEARVAREDEAKCICKCDDLSMKNQILEAKLEDVSEENNFLAQKISENEKLILDYRAYESKFKAFTEERKEFENLLKEERLQKSSLQNEIRSLIDDFKTLKEAFDHQSSLNVDLQKSVTFLQEKLANLGTNLIHCNEKINGSAFDGTSLQQDLENKNYFAVFICFEQFQQEAGKKILQFIQEKKEIEKQGEIAKLSLHKTESQMLHMKRKFESDLEEITKKQDFSNTLVEKLQLELQNVAEKLKISLEAEGKNVSKNRELSSKIAVLELDLQHATDENGDLAQKLLVFGSVKEELERTKISLMNCMQEKAALMMSIQSGNEASIQTENELRSLKETLQCTHQDLQIERELREEFEATVTNLSSQLTEKDQQLLSFEEQQSELGHLRKKVLDIETANIGLQHLLLQNEENRIKVEDENLLFHLKVADMENHLEAILENSLAAELKATYMRSQFHTRMRDLVRQLQALERDLQELRLKHTDAKILLETHIAGKAQLADENAKLSTTLQLLKSEFETIVCEKEGLVDCISRYKAICVEDEDKMASAASVEVDSLERQKYEDEIQQLKNMVVNFEEEVDNLKLSGCELEIMDIILRSKWDEQRSQISLLVEFVHELGKLREQNYDLSYKLSEQILKTQEFKSLSIHLRELKDKADAECHQAREKKEREGSSFAMQESLRIAFIKEQYESKLQELRNQLHISKKYAEEMLLKLQNALDEVESGKKNEVALAKRVEELSKKILDLETELQTVLTDTRELDKAHDRMNAELECAMLNLDCCKEEKLMLETSLQECNEERTKIRIELDLVKQFLEHMTSLEDFQTRGDHESVAPNVTSIGQLLGDSSSGSGLSAVYQEAQNSIGICSGKDTAAAAPMDPLDNVDREKLLTMSCMLSSCGDLEDVQPACINKNSHLSHQVTSQAIQDSKSALEPEVALKSHMEDIADFEEHVKERQRLKASMDLLQKELENLKNENLSSFLPLEDHHLDPSLQGLQSELSQLEMANEHLGSIFPSFKELPGSGNALERVLAFELELAEELQLKEKSDICFQSSFFRQHNDKASIFQSFRDINELIHDMLEVKQRHAAVETELKEMQGRFLQLSLQFAELEGERQKLIMTLKNRVPMKS</sequence>